<dbReference type="EMBL" id="FMVM01000015">
    <property type="protein sequence ID" value="SCZ00382.1"/>
    <property type="molecule type" value="Genomic_DNA"/>
</dbReference>
<keyword evidence="1" id="KW-0732">Signal</keyword>
<protein>
    <submittedName>
        <fullName evidence="2">Uncharacterized protein</fullName>
    </submittedName>
</protein>
<organism evidence="2 3">
    <name type="scientific">Paenibacillus polysaccharolyticus</name>
    <dbReference type="NCBI Taxonomy" id="582692"/>
    <lineage>
        <taxon>Bacteria</taxon>
        <taxon>Bacillati</taxon>
        <taxon>Bacillota</taxon>
        <taxon>Bacilli</taxon>
        <taxon>Bacillales</taxon>
        <taxon>Paenibacillaceae</taxon>
        <taxon>Paenibacillus</taxon>
    </lineage>
</organism>
<evidence type="ECO:0000256" key="1">
    <source>
        <dbReference type="SAM" id="SignalP"/>
    </source>
</evidence>
<evidence type="ECO:0000313" key="3">
    <source>
        <dbReference type="Proteomes" id="UP000198538"/>
    </source>
</evidence>
<dbReference type="AlphaFoldDB" id="A0A1G5KIF1"/>
<dbReference type="Proteomes" id="UP000198538">
    <property type="component" value="Unassembled WGS sequence"/>
</dbReference>
<dbReference type="RefSeq" id="WP_090923539.1">
    <property type="nucleotide sequence ID" value="NZ_FMVM01000015.1"/>
</dbReference>
<proteinExistence type="predicted"/>
<accession>A0A1G5KIF1</accession>
<sequence>MKKLMSLFLATTLLTFSLGTSVSASDEVSKDRIQIPSNTVYSLDTKGEKLGKSANFDSSSVDIKSMESNGADSVSLSGNVKTSTGEKEFQLTGGLKKAGYTDSLIVGELKDNKDNFEVVYFGIDRKPNSNLALLRDKFKNDDTVVKLYLLEKNTRTFTFLETDQLNDKLHTDQMFNNSGSFEDAEHTDMFWYGKVFEPVREETNDGLTTFAASLASGKSDKTYTAVYNAGVATITEKMTVRAYVEGPSSLSGGSGDFTTKLYPLSVSTTSNVGTVNSKTSGWRMGVHQDTTLEAYTAPGDVIRSIMWDSSYSTLGKLKLNVAWGLSVPNTGLSFGVGYTNSQNIAAGTLKVYDNSGSSKVRRSKLTIPKSQRLELPSHSFDSVIKVGHYSTPKQKTLNLKFTYYISNIQDNYNAATGPQTHNLSFSYNSK</sequence>
<feature type="chain" id="PRO_5011637292" evidence="1">
    <location>
        <begin position="25"/>
        <end position="430"/>
    </location>
</feature>
<evidence type="ECO:0000313" key="2">
    <source>
        <dbReference type="EMBL" id="SCZ00382.1"/>
    </source>
</evidence>
<feature type="signal peptide" evidence="1">
    <location>
        <begin position="1"/>
        <end position="24"/>
    </location>
</feature>
<name>A0A1G5KIF1_9BACL</name>
<gene>
    <name evidence="2" type="ORF">SAMN05720606_11583</name>
</gene>
<keyword evidence="3" id="KW-1185">Reference proteome</keyword>
<reference evidence="3" key="1">
    <citation type="submission" date="2016-10" db="EMBL/GenBank/DDBJ databases">
        <authorList>
            <person name="Varghese N."/>
            <person name="Submissions S."/>
        </authorList>
    </citation>
    <scope>NUCLEOTIDE SEQUENCE [LARGE SCALE GENOMIC DNA]</scope>
    <source>
        <strain evidence="3">BL9</strain>
    </source>
</reference>